<dbReference type="PANTHER" id="PTHR43566">
    <property type="entry name" value="CONSERVED PROTEIN"/>
    <property type="match status" value="1"/>
</dbReference>
<dbReference type="Proteomes" id="UP000049979">
    <property type="component" value="Unassembled WGS sequence"/>
</dbReference>
<dbReference type="SUPFAM" id="SSF52980">
    <property type="entry name" value="Restriction endonuclease-like"/>
    <property type="match status" value="1"/>
</dbReference>
<feature type="domain" description="AAA" evidence="1">
    <location>
        <begin position="20"/>
        <end position="135"/>
    </location>
</feature>
<dbReference type="OrthoDB" id="9801684at2"/>
<evidence type="ECO:0000313" key="3">
    <source>
        <dbReference type="EMBL" id="CRL37081.1"/>
    </source>
</evidence>
<dbReference type="InterPro" id="IPR025420">
    <property type="entry name" value="DUF4143"/>
</dbReference>
<dbReference type="PANTHER" id="PTHR43566:SF2">
    <property type="entry name" value="DUF4143 DOMAIN-CONTAINING PROTEIN"/>
    <property type="match status" value="1"/>
</dbReference>
<dbReference type="InterPro" id="IPR041682">
    <property type="entry name" value="AAA_14"/>
</dbReference>
<dbReference type="InterPro" id="IPR011335">
    <property type="entry name" value="Restrct_endonuc-II-like"/>
</dbReference>
<gene>
    <name evidence="3" type="ORF">M72_27791</name>
</gene>
<name>A0A0M6WMD7_9FIRM</name>
<accession>A0A0M6WMD7</accession>
<reference evidence="4" key="1">
    <citation type="submission" date="2015-05" db="EMBL/GenBank/DDBJ databases">
        <authorList>
            <consortium name="Pathogen Informatics"/>
        </authorList>
    </citation>
    <scope>NUCLEOTIDE SEQUENCE [LARGE SCALE GENOMIC DNA]</scope>
    <source>
        <strain evidence="4">M72</strain>
    </source>
</reference>
<proteinExistence type="predicted"/>
<organism evidence="3 4">
    <name type="scientific">Roseburia faecis</name>
    <dbReference type="NCBI Taxonomy" id="301302"/>
    <lineage>
        <taxon>Bacteria</taxon>
        <taxon>Bacillati</taxon>
        <taxon>Bacillota</taxon>
        <taxon>Clostridia</taxon>
        <taxon>Lachnospirales</taxon>
        <taxon>Lachnospiraceae</taxon>
        <taxon>Roseburia</taxon>
    </lineage>
</organism>
<evidence type="ECO:0000313" key="4">
    <source>
        <dbReference type="Proteomes" id="UP000049979"/>
    </source>
</evidence>
<dbReference type="STRING" id="301302.ERS852420_03158"/>
<dbReference type="AlphaFoldDB" id="A0A0M6WMD7"/>
<dbReference type="Pfam" id="PF13173">
    <property type="entry name" value="AAA_14"/>
    <property type="match status" value="1"/>
</dbReference>
<evidence type="ECO:0000259" key="2">
    <source>
        <dbReference type="Pfam" id="PF13635"/>
    </source>
</evidence>
<dbReference type="InterPro" id="IPR027417">
    <property type="entry name" value="P-loop_NTPase"/>
</dbReference>
<feature type="domain" description="DUF4143" evidence="2">
    <location>
        <begin position="196"/>
        <end position="360"/>
    </location>
</feature>
<sequence length="410" mass="46902">MPYIQRAITPILKQRVSTSKCMLLVGARQVGKSTLIKHEFQDFNRANFDDRLTRMQAKEEPKLFFLNNPQPLFIDEVQKESSILEDIKQIADESDERGMFILSGSQKLELMKGMSESLAGRVSISELTGLSMREIYGVKFNRHFIPTDAYIKEREKEIVKYDNIWEIIHKGSYPELYDIDRDWQEYYSSYVATYLERDINELVAADGITFTKFLTAVAARTGELLNYSNIAGDVGVSEPTIKNWISILERTGIVYLLQPYSASALKRAIKTPKLYFRDTGLACYLTRWLTAETLKCSAVAGNMFETFVVSEILKSYSNEGKDYRFNIFYYRGKDRNASGENEIDLVIEEDGVLYPVEIKMSGNPRADMGATNQVLDKVSDKKRGLGVILCLIDKKTYLRENLVALPIEFI</sequence>
<keyword evidence="4" id="KW-1185">Reference proteome</keyword>
<protein>
    <submittedName>
        <fullName evidence="3">Uncharacterized protein</fullName>
    </submittedName>
</protein>
<dbReference type="EMBL" id="CVRR01000015">
    <property type="protein sequence ID" value="CRL37081.1"/>
    <property type="molecule type" value="Genomic_DNA"/>
</dbReference>
<evidence type="ECO:0000259" key="1">
    <source>
        <dbReference type="Pfam" id="PF13173"/>
    </source>
</evidence>
<dbReference type="SUPFAM" id="SSF52540">
    <property type="entry name" value="P-loop containing nucleoside triphosphate hydrolases"/>
    <property type="match status" value="1"/>
</dbReference>
<dbReference type="RefSeq" id="WP_055067649.1">
    <property type="nucleotide sequence ID" value="NZ_CP173697.1"/>
</dbReference>
<dbReference type="Pfam" id="PF13635">
    <property type="entry name" value="DUF4143"/>
    <property type="match status" value="1"/>
</dbReference>